<accession>A0A0L7QW67</accession>
<organism evidence="1 2">
    <name type="scientific">Habropoda laboriosa</name>
    <dbReference type="NCBI Taxonomy" id="597456"/>
    <lineage>
        <taxon>Eukaryota</taxon>
        <taxon>Metazoa</taxon>
        <taxon>Ecdysozoa</taxon>
        <taxon>Arthropoda</taxon>
        <taxon>Hexapoda</taxon>
        <taxon>Insecta</taxon>
        <taxon>Pterygota</taxon>
        <taxon>Neoptera</taxon>
        <taxon>Endopterygota</taxon>
        <taxon>Hymenoptera</taxon>
        <taxon>Apocrita</taxon>
        <taxon>Aculeata</taxon>
        <taxon>Apoidea</taxon>
        <taxon>Anthophila</taxon>
        <taxon>Apidae</taxon>
        <taxon>Habropoda</taxon>
    </lineage>
</organism>
<reference evidence="1 2" key="1">
    <citation type="submission" date="2015-07" db="EMBL/GenBank/DDBJ databases">
        <title>The genome of Habropoda laboriosa.</title>
        <authorList>
            <person name="Pan H."/>
            <person name="Kapheim K."/>
        </authorList>
    </citation>
    <scope>NUCLEOTIDE SEQUENCE [LARGE SCALE GENOMIC DNA]</scope>
    <source>
        <strain evidence="1">0110345459</strain>
    </source>
</reference>
<protein>
    <submittedName>
        <fullName evidence="1">Uncharacterized protein</fullName>
    </submittedName>
</protein>
<keyword evidence="2" id="KW-1185">Reference proteome</keyword>
<dbReference type="AlphaFoldDB" id="A0A0L7QW67"/>
<gene>
    <name evidence="1" type="ORF">WH47_02561</name>
</gene>
<name>A0A0L7QW67_9HYME</name>
<proteinExistence type="predicted"/>
<evidence type="ECO:0000313" key="2">
    <source>
        <dbReference type="Proteomes" id="UP000053825"/>
    </source>
</evidence>
<dbReference type="Proteomes" id="UP000053825">
    <property type="component" value="Unassembled WGS sequence"/>
</dbReference>
<sequence>MDNKEYAMMADILIMKITFHKSPIFMDQKVVGGAINVSSIRVVLSRMQYVFREIIEFDNFIERIIFFVR</sequence>
<dbReference type="EMBL" id="KQ414716">
    <property type="protein sequence ID" value="KOC62858.1"/>
    <property type="molecule type" value="Genomic_DNA"/>
</dbReference>
<evidence type="ECO:0000313" key="1">
    <source>
        <dbReference type="EMBL" id="KOC62858.1"/>
    </source>
</evidence>